<dbReference type="FunFam" id="3.30.70.270:FF:000001">
    <property type="entry name" value="Diguanylate cyclase domain protein"/>
    <property type="match status" value="1"/>
</dbReference>
<dbReference type="InterPro" id="IPR001633">
    <property type="entry name" value="EAL_dom"/>
</dbReference>
<dbReference type="InterPro" id="IPR050706">
    <property type="entry name" value="Cyclic-di-GMP_PDE-like"/>
</dbReference>
<dbReference type="Gene3D" id="3.30.450.20">
    <property type="entry name" value="PAS domain"/>
    <property type="match status" value="2"/>
</dbReference>
<keyword evidence="1" id="KW-0812">Transmembrane</keyword>
<reference evidence="4" key="1">
    <citation type="submission" date="2021-02" db="EMBL/GenBank/DDBJ databases">
        <title>Thiocyanate and organic carbon inputs drive convergent selection for specific autotrophic Afipia and Thiobacillus strains within complex microbiomes.</title>
        <authorList>
            <person name="Huddy R.J."/>
            <person name="Sachdeva R."/>
            <person name="Kadzinga F."/>
            <person name="Kantor R.S."/>
            <person name="Harrison S.T.L."/>
            <person name="Banfield J.F."/>
        </authorList>
    </citation>
    <scope>NUCLEOTIDE SEQUENCE</scope>
    <source>
        <strain evidence="4">SCN18_13_7_16_R3_B_64_19</strain>
    </source>
</reference>
<dbReference type="CDD" id="cd01949">
    <property type="entry name" value="GGDEF"/>
    <property type="match status" value="1"/>
</dbReference>
<protein>
    <submittedName>
        <fullName evidence="4">EAL domain-containing protein</fullName>
    </submittedName>
</protein>
<gene>
    <name evidence="4" type="ORF">J0I24_02655</name>
</gene>
<evidence type="ECO:0000259" key="3">
    <source>
        <dbReference type="PROSITE" id="PS50887"/>
    </source>
</evidence>
<accession>A0A8I1MSY1</accession>
<comment type="caution">
    <text evidence="4">The sequence shown here is derived from an EMBL/GenBank/DDBJ whole genome shotgun (WGS) entry which is preliminary data.</text>
</comment>
<feature type="transmembrane region" description="Helical" evidence="1">
    <location>
        <begin position="30"/>
        <end position="49"/>
    </location>
</feature>
<dbReference type="InterPro" id="IPR029787">
    <property type="entry name" value="Nucleotide_cyclase"/>
</dbReference>
<dbReference type="CDD" id="cd12915">
    <property type="entry name" value="PDC2_DGC_like"/>
    <property type="match status" value="1"/>
</dbReference>
<dbReference type="Pfam" id="PF00563">
    <property type="entry name" value="EAL"/>
    <property type="match status" value="1"/>
</dbReference>
<dbReference type="GO" id="GO:0071111">
    <property type="term" value="F:cyclic-guanylate-specific phosphodiesterase activity"/>
    <property type="evidence" value="ECO:0007669"/>
    <property type="project" value="InterPro"/>
</dbReference>
<dbReference type="InterPro" id="IPR000160">
    <property type="entry name" value="GGDEF_dom"/>
</dbReference>
<dbReference type="NCBIfam" id="TIGR00254">
    <property type="entry name" value="GGDEF"/>
    <property type="match status" value="1"/>
</dbReference>
<feature type="domain" description="EAL" evidence="2">
    <location>
        <begin position="528"/>
        <end position="780"/>
    </location>
</feature>
<dbReference type="SMART" id="SM00052">
    <property type="entry name" value="EAL"/>
    <property type="match status" value="1"/>
</dbReference>
<dbReference type="Gene3D" id="3.20.20.450">
    <property type="entry name" value="EAL domain"/>
    <property type="match status" value="1"/>
</dbReference>
<dbReference type="PANTHER" id="PTHR33121:SF23">
    <property type="entry name" value="CYCLIC DI-GMP PHOSPHODIESTERASE PDEB"/>
    <property type="match status" value="1"/>
</dbReference>
<dbReference type="PROSITE" id="PS50883">
    <property type="entry name" value="EAL"/>
    <property type="match status" value="1"/>
</dbReference>
<feature type="domain" description="GGDEF" evidence="3">
    <location>
        <begin position="389"/>
        <end position="523"/>
    </location>
</feature>
<proteinExistence type="predicted"/>
<dbReference type="PANTHER" id="PTHR33121">
    <property type="entry name" value="CYCLIC DI-GMP PHOSPHODIESTERASE PDEF"/>
    <property type="match status" value="1"/>
</dbReference>
<organism evidence="4 5">
    <name type="scientific">Thiomonas arsenitoxydans (strain DSM 22701 / CIP 110005 / 3As)</name>
    <dbReference type="NCBI Taxonomy" id="426114"/>
    <lineage>
        <taxon>Bacteria</taxon>
        <taxon>Pseudomonadati</taxon>
        <taxon>Pseudomonadota</taxon>
        <taxon>Betaproteobacteria</taxon>
        <taxon>Burkholderiales</taxon>
        <taxon>Thiomonas</taxon>
    </lineage>
</organism>
<evidence type="ECO:0000313" key="5">
    <source>
        <dbReference type="Proteomes" id="UP000664800"/>
    </source>
</evidence>
<dbReference type="CDD" id="cd01948">
    <property type="entry name" value="EAL"/>
    <property type="match status" value="1"/>
</dbReference>
<keyword evidence="1" id="KW-0472">Membrane</keyword>
<dbReference type="SMART" id="SM00267">
    <property type="entry name" value="GGDEF"/>
    <property type="match status" value="1"/>
</dbReference>
<dbReference type="Pfam" id="PF00990">
    <property type="entry name" value="GGDEF"/>
    <property type="match status" value="1"/>
</dbReference>
<evidence type="ECO:0000259" key="2">
    <source>
        <dbReference type="PROSITE" id="PS50883"/>
    </source>
</evidence>
<dbReference type="EMBL" id="JAFKMR010000010">
    <property type="protein sequence ID" value="MBN8743186.1"/>
    <property type="molecule type" value="Genomic_DNA"/>
</dbReference>
<dbReference type="InterPro" id="IPR035919">
    <property type="entry name" value="EAL_sf"/>
</dbReference>
<evidence type="ECO:0000313" key="4">
    <source>
        <dbReference type="EMBL" id="MBN8743186.1"/>
    </source>
</evidence>
<dbReference type="Gene3D" id="3.30.70.270">
    <property type="match status" value="1"/>
</dbReference>
<dbReference type="PROSITE" id="PS50887">
    <property type="entry name" value="GGDEF"/>
    <property type="match status" value="1"/>
</dbReference>
<name>A0A8I1MSY1_THIA3</name>
<feature type="transmembrane region" description="Helical" evidence="1">
    <location>
        <begin position="315"/>
        <end position="337"/>
    </location>
</feature>
<dbReference type="Proteomes" id="UP000664800">
    <property type="component" value="Unassembled WGS sequence"/>
</dbReference>
<dbReference type="SUPFAM" id="SSF55073">
    <property type="entry name" value="Nucleotide cyclase"/>
    <property type="match status" value="1"/>
</dbReference>
<dbReference type="AlphaFoldDB" id="A0A8I1MSY1"/>
<sequence>MPGSTPLFSPAQTLAPQGAAAMPRRLRRGYWGLVGLTLVFAAWLAWINWQRQDVTLRSTLRVETAFLADATSAYLDRYESVMSALGNDLLTRPELLAAPDQLQPLLQRYRALLGPDQALSINLSMADGQMFATTLPGQRRLPNFRNMPDIWPGIQQAGRTGGLEVGKAVYGPMLHRWVIPLRLIVKNAAGQPQLLIAVPVELNDFLERWRRSVAAAEYAMPGMSIALMRVDGYLLARWPAPKTDDLPRFYSAKRQGELARAARHAPDGATSGVFSGRVDSDDIPRLGAWVRLPHYDVLVNMTVPRALIWRDFWRAYWPALTILALWLAVLTLAYRLVRKQAERDSAQLRDRSEIMYRLANQDSLTGLLNRRGIGEYLQRAHDRARDHGIGYALVLFDLDHFKLINDGFGHAAGDAVLQQVAHLLQTRVRKEDQVARWGGEEFLVLLPDSSLETAHATAEKLRDLISHTRMSVGGSELRLTASFGVSAWEPGGPLTSAELLGQCDSALYNAKAGGRNRVKQFEGKSAQDYLQGFTLKRAIEDDRIRVAYQPLVSLADGQIMGFEALARLVAENGDVIAAGQFIDVANRLRLEHRIDSRVSKQVMARCSQRMEQTGTPMKYMINCSADFLSRPEDVQQLLDRAQHFCSTCAVDMTGKAKPMVIEITERQLIGDAEAVRQLVQPLIDFGFQLAVDDFGSGYSSYLYVLKLPVSYLKIEAELVREAAHSARAQAMVRSINSMAHELGILTIAEGIEDEATAEVMRRIGVDWGQGYYWGRPEIEA</sequence>
<dbReference type="InterPro" id="IPR043128">
    <property type="entry name" value="Rev_trsase/Diguanyl_cyclase"/>
</dbReference>
<dbReference type="SUPFAM" id="SSF141868">
    <property type="entry name" value="EAL domain-like"/>
    <property type="match status" value="1"/>
</dbReference>
<keyword evidence="1" id="KW-1133">Transmembrane helix</keyword>
<evidence type="ECO:0000256" key="1">
    <source>
        <dbReference type="SAM" id="Phobius"/>
    </source>
</evidence>
<dbReference type="RefSeq" id="WP_276727620.1">
    <property type="nucleotide sequence ID" value="NZ_JAFKMR010000010.1"/>
</dbReference>